<dbReference type="PANTHER" id="PTHR32305:SF15">
    <property type="entry name" value="PROTEIN RHSA-RELATED"/>
    <property type="match status" value="1"/>
</dbReference>
<keyword evidence="9" id="KW-1185">Reference proteome</keyword>
<evidence type="ECO:0000259" key="6">
    <source>
        <dbReference type="Pfam" id="PF25023"/>
    </source>
</evidence>
<reference evidence="8" key="1">
    <citation type="submission" date="2018-10" db="EMBL/GenBank/DDBJ databases">
        <authorList>
            <person name="Vincent A.T."/>
            <person name="Schiettekatte O."/>
            <person name="Bourhy P."/>
            <person name="Veyrier F.J."/>
            <person name="Picardeau M."/>
        </authorList>
    </citation>
    <scope>NUCLEOTIDE SEQUENCE</scope>
    <source>
        <strain evidence="8">201702690</strain>
    </source>
</reference>
<reference evidence="7 10" key="2">
    <citation type="journal article" date="2019" name="PLoS Negl. Trop. Dis.">
        <title>Revisiting the worldwide diversity of Leptospira species in the environment.</title>
        <authorList>
            <person name="Vincent A.T."/>
            <person name="Schiettekatte O."/>
            <person name="Bourhy P."/>
            <person name="Veyrier F.J."/>
            <person name="Picardeau M."/>
        </authorList>
    </citation>
    <scope>NUCLEOTIDE SEQUENCE [LARGE SCALE GENOMIC DNA]</scope>
    <source>
        <strain evidence="8">201702690</strain>
        <strain evidence="7 10">SSW18</strain>
    </source>
</reference>
<dbReference type="EMBL" id="RQER01000004">
    <property type="protein sequence ID" value="TGK02798.1"/>
    <property type="molecule type" value="Genomic_DNA"/>
</dbReference>
<keyword evidence="3" id="KW-0677">Repeat</keyword>
<dbReference type="Proteomes" id="UP000297273">
    <property type="component" value="Unassembled WGS sequence"/>
</dbReference>
<feature type="domain" description="Teneurin-like YD-shell" evidence="6">
    <location>
        <begin position="1673"/>
        <end position="1822"/>
    </location>
</feature>
<dbReference type="InterPro" id="IPR050708">
    <property type="entry name" value="T6SS_VgrG/RHS"/>
</dbReference>
<organism evidence="7 10">
    <name type="scientific">Leptospira langatensis</name>
    <dbReference type="NCBI Taxonomy" id="2484983"/>
    <lineage>
        <taxon>Bacteria</taxon>
        <taxon>Pseudomonadati</taxon>
        <taxon>Spirochaetota</taxon>
        <taxon>Spirochaetia</taxon>
        <taxon>Leptospirales</taxon>
        <taxon>Leptospiraceae</taxon>
        <taxon>Leptospira</taxon>
    </lineage>
</organism>
<comment type="caution">
    <text evidence="7">The sequence shown here is derived from an EMBL/GenBank/DDBJ whole genome shotgun (WGS) entry which is preliminary data.</text>
</comment>
<feature type="transmembrane region" description="Helical" evidence="5">
    <location>
        <begin position="1933"/>
        <end position="1954"/>
    </location>
</feature>
<gene>
    <name evidence="7" type="ORF">EHO57_05640</name>
    <name evidence="8" type="ORF">EHQ53_12470</name>
</gene>
<sequence>MNRTLRKIVLLFCFPLLVLVLFSGFSIRSLIQSLTGTLVPQPLPKLAALPNGALSSSIEIILPPGTKGIVPALSLSYNSGGENGILGVGWDLQGIFSISRDQNFGINYDGKDRFLSDQVGALVDVSGNQSNFHSRKESWAQFIPNSVCGSGPCSWTATDKDGVTYSYGSTSDSRIEAIGRSGSIRAWALSQVRDPFGNGYNITYIEDSSNGEYYPNEITYQNRSIKFEYSDSRPDSFPSYSSGSLVKTTKRLDAIQIYADGSLIREYDFDYSIGATTGRSVLSSVKRKESNAFGSESYADLEFTYGSDGFLLQPPADTNLNSTVSNVNLFVPSGLLLYANLLFGNPLPTQPTATDKRLADYLQYAMHIPVPDRESCNSGPSACLCAAYAPCWSGNVGFFNYLASLCLDYNNWGGPTYCASGIDSGLTYWTPMDLDGNGILDFASVVGSETNNSIRLRAWTVQNGGIDPNASFLSPILPLHYNTFFQAADLDGDGRTDFAFENGGKLNVIYSQANSFSSPSSFSNVVIPAANRNMKSFAPYSYFFEHSSTNPKRMAADKAPADWFADMNSDGLADFIHYDGSNFNIYLNQKGSFANAIQIAGTSNYFINEFMDMDSDGKAEYVRLVQYSENPQYTQINAQLQAANAQADSITNEYNTESDILNTVITLGASSVSSSDFNSLTDYYLRGCGFYLSSLGIGNYSMDDIVLVPNSNGENVACLNSDPNYIDITLLQAALVGTPIPVPNTLSDDLQLVYAGTIGPVTSTQTDLQNQLNDLNASANGTIRYRLDVTTFDLSSKTATTVPNDLGTSADRLRSFFGDVNSDNLPDFVTVVGNQIKVSLNSSKGFAAQVASDLNADDGTKAIQFSFSDVNSDGLDDLVLYNKETQGVETYISNGAGALSYNSAFGFGQFTLNEQTTNGVYRADQGQFIIQDVNGDGSKDALLIKLWQDKTQGHVIVRNANAKSSDEDDLVAVTNGVQSENVSYSSKHLHSGAILVGSGNYPNVPDTSPGQLVTNISTNVGSGVVIGQNFEYKNARFYLGQRDIMRSLGFASVKETDQGTGFYKLSEFNQSEYRLADTPMTVSNFNVSGNLIAQTIYSGFQFPNPFGTEIAMATQVSQSSYHNGSLDLATNTSYTLDSFGFPKNQTDIAGTHITSNDISLLHDTTNWRIGRPIQLKKSVDGALVMDRKAAYNGDTVTSITLFSGSGVEQNTSYTYDPFGNPVSTTDALGNVSQIVYDPTIHVFPIQKKNALGHTEKFNYDLSLGLEISHTDPNGVISSKSYDGFGRLSKVTYRGNSDWNESYEYDNPARFNLSDLSQNQSVTKTIRDTTSGIQTTVTEYSDPFENVLRSVSDTAASGVSLITDSVYDYRTGLLVKKSNPYFTTTSPFWTEYKYEDPDLRSSGNTYTDAKGPTVTSISYLGLSVSKSVTYPDNITKSFSQTKNELGQIISTTENGKTIATTYSPNGQPSQITDPAGLSTKFVYDLAGRRTSVSDPNSGAVSYTYDILGRVTKQTDARNKSLSFIYDSIGRIKSTRTNGGETPISYTYDDTSAPNGIGRMTKVADGSGTTELQYGAQGKPIHQTKAIDGYHLITKIDYDSLGRATTITYPEGSKIHQSYSLNGNLEKVTIDSADGKSKGVSVVEYTGPLFTDGSPVFRKTAGNGIVTDVKIDLSTFQTTSQIATNKKGTTLQSLTYDYDAAGNVLKQTDLKNASRSHTYTYDLDNRLLTAKGSFGTQNYSYTPNGNLLQKGNVVFTYGDSTHANAVTKVVSGRKTIHYTYDASGNMTFRDGEAIFYDSFGKMTEYHTQHGERLRYTYDYSGNRVKSENIRTNLVTYNIDDYYEIVKDHSKTAKHTMYVKGLGGEILTQITRTNPTLITQSDELRVAGGIGNWFDPFNLCTNLTVDCSTYWKNRLTAPVDRFLAYSAFFENRIPTFAFRIGYILFFVGLLYLAYPYLLKGNELLQRMRIAGFSTPVLLVSITGTFALQDCSGLNSSNAGPWNLIPSALENTTAIGSKSSNSIDGSGVPAVGGFFYQTDRLGSTSMLTDGNGNPVSGPGRSGTSYVGYLPYGEMNVTESGGPDIFRYKFTGQILDEDTGLYYYKSRYYDPFLARFIQADDRANQGINGLNRYMYVGGNPTNSIDPNGHVNLSQAIHMFNRIVGHILGKNFHNGNSPSFQSIGHDLSHSLLGKGVTWLGRWIQKIPTLLLDAQILFLDSQFGTIYNFATGKGLPQYSFKHGAVVVENSGLGNLLHDFPVLGNGGALTPGPVIFMYKKPGDWFGRMVWNATIKHEYGHVDEFYSMNGLDFFGRVLDRPLQRNMAPYLETHADSLGGTNQYGYNIIVNRIYFLLLSSNEILGILYGIYTSQITDQSL</sequence>
<dbReference type="InterPro" id="IPR056823">
    <property type="entry name" value="TEN-like_YD-shell"/>
</dbReference>
<dbReference type="SUPFAM" id="SSF69318">
    <property type="entry name" value="Integrin alpha N-terminal domain"/>
    <property type="match status" value="2"/>
</dbReference>
<evidence type="ECO:0000313" key="7">
    <source>
        <dbReference type="EMBL" id="TGK02798.1"/>
    </source>
</evidence>
<dbReference type="Pfam" id="PF25023">
    <property type="entry name" value="TEN_YD-shell"/>
    <property type="match status" value="1"/>
</dbReference>
<dbReference type="EMBL" id="RQGC01000008">
    <property type="protein sequence ID" value="TGL39997.1"/>
    <property type="molecule type" value="Genomic_DNA"/>
</dbReference>
<dbReference type="Proteomes" id="UP000297946">
    <property type="component" value="Unassembled WGS sequence"/>
</dbReference>
<dbReference type="Pfam" id="PF05593">
    <property type="entry name" value="RHS_repeat"/>
    <property type="match status" value="2"/>
</dbReference>
<dbReference type="RefSeq" id="WP_135646115.1">
    <property type="nucleotide sequence ID" value="NZ_RQER01000004.1"/>
</dbReference>
<comment type="subcellular location">
    <subcellularLocation>
        <location evidence="1">Secreted</location>
    </subcellularLocation>
</comment>
<evidence type="ECO:0000256" key="2">
    <source>
        <dbReference type="ARBA" id="ARBA00022525"/>
    </source>
</evidence>
<name>A0A5F1ZR94_9LEPT</name>
<protein>
    <recommendedName>
        <fullName evidence="6">Teneurin-like YD-shell domain-containing protein</fullName>
    </recommendedName>
</protein>
<dbReference type="InterPro" id="IPR006530">
    <property type="entry name" value="YD"/>
</dbReference>
<evidence type="ECO:0000313" key="8">
    <source>
        <dbReference type="EMBL" id="TGL39997.1"/>
    </source>
</evidence>
<dbReference type="InterPro" id="IPR022385">
    <property type="entry name" value="Rhs_assc_core"/>
</dbReference>
<evidence type="ECO:0000256" key="4">
    <source>
        <dbReference type="ARBA" id="ARBA00023026"/>
    </source>
</evidence>
<evidence type="ECO:0000256" key="5">
    <source>
        <dbReference type="SAM" id="Phobius"/>
    </source>
</evidence>
<keyword evidence="4" id="KW-0843">Virulence</keyword>
<dbReference type="InterPro" id="IPR003284">
    <property type="entry name" value="Sal_SpvB"/>
</dbReference>
<evidence type="ECO:0000256" key="3">
    <source>
        <dbReference type="ARBA" id="ARBA00022737"/>
    </source>
</evidence>
<dbReference type="GO" id="GO:0005737">
    <property type="term" value="C:cytoplasm"/>
    <property type="evidence" value="ECO:0007669"/>
    <property type="project" value="InterPro"/>
</dbReference>
<evidence type="ECO:0000313" key="9">
    <source>
        <dbReference type="Proteomes" id="UP000297273"/>
    </source>
</evidence>
<accession>A0A5F1ZR94</accession>
<keyword evidence="5" id="KW-1133">Transmembrane helix</keyword>
<dbReference type="Gene3D" id="2.180.10.10">
    <property type="entry name" value="RHS repeat-associated core"/>
    <property type="match status" value="3"/>
</dbReference>
<dbReference type="NCBIfam" id="TIGR01643">
    <property type="entry name" value="YD_repeat_2x"/>
    <property type="match status" value="4"/>
</dbReference>
<keyword evidence="2" id="KW-0964">Secreted</keyword>
<dbReference type="InterPro" id="IPR028994">
    <property type="entry name" value="Integrin_alpha_N"/>
</dbReference>
<keyword evidence="5" id="KW-0472">Membrane</keyword>
<dbReference type="InterPro" id="IPR031325">
    <property type="entry name" value="RHS_repeat"/>
</dbReference>
<dbReference type="GO" id="GO:0005576">
    <property type="term" value="C:extracellular region"/>
    <property type="evidence" value="ECO:0007669"/>
    <property type="project" value="UniProtKB-SubCell"/>
</dbReference>
<evidence type="ECO:0000256" key="1">
    <source>
        <dbReference type="ARBA" id="ARBA00004613"/>
    </source>
</evidence>
<dbReference type="PANTHER" id="PTHR32305">
    <property type="match status" value="1"/>
</dbReference>
<dbReference type="NCBIfam" id="TIGR03696">
    <property type="entry name" value="Rhs_assc_core"/>
    <property type="match status" value="1"/>
</dbReference>
<keyword evidence="5" id="KW-0812">Transmembrane</keyword>
<evidence type="ECO:0000313" key="10">
    <source>
        <dbReference type="Proteomes" id="UP000297946"/>
    </source>
</evidence>
<proteinExistence type="predicted"/>
<dbReference type="Pfam" id="PF03534">
    <property type="entry name" value="SpvB"/>
    <property type="match status" value="1"/>
</dbReference>
<dbReference type="OrthoDB" id="311748at2"/>